<protein>
    <submittedName>
        <fullName evidence="1">Uncharacterized protein</fullName>
    </submittedName>
</protein>
<dbReference type="AlphaFoldDB" id="A0ABD0JB55"/>
<proteinExistence type="predicted"/>
<evidence type="ECO:0000313" key="2">
    <source>
        <dbReference type="Proteomes" id="UP001519460"/>
    </source>
</evidence>
<accession>A0ABD0JB55</accession>
<sequence>MFTIQFRKGLTKFNHLLAGTVQPRFKTSCAISCLGLSKLWRNFRPYNASEGQQQTKIAIKFKLSATRRQKKKGLHAFKKAGVLPKLSYRPPWGQRYNSRNSVSSPIIKPLSHHLARGGRAALLPCGVCHGPDGILITVL</sequence>
<comment type="caution">
    <text evidence="1">The sequence shown here is derived from an EMBL/GenBank/DDBJ whole genome shotgun (WGS) entry which is preliminary data.</text>
</comment>
<gene>
    <name evidence="1" type="ORF">BaRGS_00036566</name>
</gene>
<organism evidence="1 2">
    <name type="scientific">Batillaria attramentaria</name>
    <dbReference type="NCBI Taxonomy" id="370345"/>
    <lineage>
        <taxon>Eukaryota</taxon>
        <taxon>Metazoa</taxon>
        <taxon>Spiralia</taxon>
        <taxon>Lophotrochozoa</taxon>
        <taxon>Mollusca</taxon>
        <taxon>Gastropoda</taxon>
        <taxon>Caenogastropoda</taxon>
        <taxon>Sorbeoconcha</taxon>
        <taxon>Cerithioidea</taxon>
        <taxon>Batillariidae</taxon>
        <taxon>Batillaria</taxon>
    </lineage>
</organism>
<keyword evidence="2" id="KW-1185">Reference proteome</keyword>
<name>A0ABD0JB55_9CAEN</name>
<evidence type="ECO:0000313" key="1">
    <source>
        <dbReference type="EMBL" id="KAK7468205.1"/>
    </source>
</evidence>
<dbReference type="Proteomes" id="UP001519460">
    <property type="component" value="Unassembled WGS sequence"/>
</dbReference>
<reference evidence="1 2" key="1">
    <citation type="journal article" date="2023" name="Sci. Data">
        <title>Genome assembly of the Korean intertidal mud-creeper Batillaria attramentaria.</title>
        <authorList>
            <person name="Patra A.K."/>
            <person name="Ho P.T."/>
            <person name="Jun S."/>
            <person name="Lee S.J."/>
            <person name="Kim Y."/>
            <person name="Won Y.J."/>
        </authorList>
    </citation>
    <scope>NUCLEOTIDE SEQUENCE [LARGE SCALE GENOMIC DNA]</scope>
    <source>
        <strain evidence="1">Wonlab-2016</strain>
    </source>
</reference>
<dbReference type="EMBL" id="JACVVK020000519">
    <property type="protein sequence ID" value="KAK7468205.1"/>
    <property type="molecule type" value="Genomic_DNA"/>
</dbReference>